<reference evidence="2" key="1">
    <citation type="submission" date="2020-09" db="EMBL/GenBank/DDBJ databases">
        <authorList>
            <person name="Kim M.K."/>
        </authorList>
    </citation>
    <scope>NUCLEOTIDE SEQUENCE</scope>
    <source>
        <strain evidence="2">BT702</strain>
    </source>
</reference>
<dbReference type="InterPro" id="IPR006644">
    <property type="entry name" value="Cadg"/>
</dbReference>
<dbReference type="InterPro" id="IPR015919">
    <property type="entry name" value="Cadherin-like_sf"/>
</dbReference>
<feature type="domain" description="Dystroglycan-type cadherin-like" evidence="1">
    <location>
        <begin position="1233"/>
        <end position="1327"/>
    </location>
</feature>
<comment type="caution">
    <text evidence="2">The sequence shown here is derived from an EMBL/GenBank/DDBJ whole genome shotgun (WGS) entry which is preliminary data.</text>
</comment>
<dbReference type="Gene3D" id="2.60.40.10">
    <property type="entry name" value="Immunoglobulins"/>
    <property type="match status" value="2"/>
</dbReference>
<dbReference type="GO" id="GO:0005509">
    <property type="term" value="F:calcium ion binding"/>
    <property type="evidence" value="ECO:0007669"/>
    <property type="project" value="InterPro"/>
</dbReference>
<organism evidence="2 3">
    <name type="scientific">Spirosoma profusum</name>
    <dbReference type="NCBI Taxonomy" id="2771354"/>
    <lineage>
        <taxon>Bacteria</taxon>
        <taxon>Pseudomonadati</taxon>
        <taxon>Bacteroidota</taxon>
        <taxon>Cytophagia</taxon>
        <taxon>Cytophagales</taxon>
        <taxon>Cytophagaceae</taxon>
        <taxon>Spirosoma</taxon>
    </lineage>
</organism>
<evidence type="ECO:0000259" key="1">
    <source>
        <dbReference type="SMART" id="SM00736"/>
    </source>
</evidence>
<dbReference type="Proteomes" id="UP000598820">
    <property type="component" value="Unassembled WGS sequence"/>
</dbReference>
<feature type="domain" description="Dystroglycan-type cadherin-like" evidence="1">
    <location>
        <begin position="1416"/>
        <end position="1510"/>
    </location>
</feature>
<dbReference type="GO" id="GO:0016020">
    <property type="term" value="C:membrane"/>
    <property type="evidence" value="ECO:0007669"/>
    <property type="project" value="InterPro"/>
</dbReference>
<dbReference type="EMBL" id="JACWZY010000020">
    <property type="protein sequence ID" value="MBD2703186.1"/>
    <property type="molecule type" value="Genomic_DNA"/>
</dbReference>
<accession>A0A926XZK9</accession>
<evidence type="ECO:0000313" key="2">
    <source>
        <dbReference type="EMBL" id="MBD2703186.1"/>
    </source>
</evidence>
<protein>
    <recommendedName>
        <fullName evidence="1">Dystroglycan-type cadherin-like domain-containing protein</fullName>
    </recommendedName>
</protein>
<gene>
    <name evidence="2" type="ORF">IC229_21250</name>
</gene>
<keyword evidence="3" id="KW-1185">Reference proteome</keyword>
<dbReference type="SMART" id="SM00736">
    <property type="entry name" value="CADG"/>
    <property type="match status" value="2"/>
</dbReference>
<proteinExistence type="predicted"/>
<name>A0A926XZK9_9BACT</name>
<dbReference type="InterPro" id="IPR013783">
    <property type="entry name" value="Ig-like_fold"/>
</dbReference>
<dbReference type="SUPFAM" id="SSF49313">
    <property type="entry name" value="Cadherin-like"/>
    <property type="match status" value="2"/>
</dbReference>
<evidence type="ECO:0000313" key="3">
    <source>
        <dbReference type="Proteomes" id="UP000598820"/>
    </source>
</evidence>
<sequence length="1578" mass="160445">MLNTTTLFYSYSINGRHQPIVKRLRSIARPDRRWLFVLILLLTGLTAQAQKTWTGATSDWNTATNWSPTGVPIATDDVVIPSAPANKPILSTTAVAYSVEVQSGASLTITAAGSLTINGSKEVGGNFGSGTTAFYNAGSVDNSGQLIIGSTGDVGSYGLWNAATFTNQTGGQISIDRSSQAGLVNDVTFDNYARIAIGANAGVGNTGLLIDSGTFNNQIGGEVTIDNASSRGVYGNGGSFFNYAKITIEIYDNVGSIALQSNAFPFSNSGCSAIIVANAPIDLMFSFSNSGTIIESASGNSGIGNNTGIVQNLNGGTFSVESGNPAITTPGNIWKGCTSTDWNTASNWSKGAVPTATDNVVIPSGPTNQPVLSTTAVGYTVEVQSGASLTITAAGSLTLNGARYVYNNSVTTVFYNDGLVDNNGQLIIGSKPLVGGFNDFRHYGLWNNALFKNHTGGEIMIDRTYYGGLENNGGTFTNEARLIIGANALAGSYGIKNDATFDNKTSGDILIDKAGQLVNNSGTFTNYARITLGAASGGEQLSIANYEGTVNNSGCSALINIVANAYIRNMANFTNSGTIIENASGNSSISTNTGIVQNLNGGTFNVGSGPNAAITTTGKLWLGCTSTDWNTASNWLNGTLPTAIDNVVIPASLANKPILSTTAVVNSVEVISGASLTITAAGSLTLNGSKAPQGNTTTAAFHNAGHVDNSGRMIISSTATGRNFGLDNIGMFTNHVGGEITIDRSTLIGLFNREGSTLTNYARITIGAIAAVGNYSISNFGLFNNSGCSALLNVAPNIFIENGIFSNSGTIIENFGIYSQISNNTGIVQNLNGGTFDVGSGPNQPLSLSVTNATTCSPTNGAITISGVHASTTYTISYTVNGVSATVSPNPSSDASGQLTVSYLTPGNYALTLGGSCVPLPLSLSASLSGPVSPTASLSPSSATLTCASPSVTLTAGGGTSYTLTGGSGTQTNTTGQFVVSQPATYTVTLTNAGGCTATASTVVSQDITPPTVSINPGSATITCASPTVSLSAVGVGTYRWSTGATTASISVTAGNTYSVTLTGANGCTAVASRQVSQDTAPPAASINPSTGTPTGTTLTCSSPLASLSAVGVGTYRWSTGATTASISVSLATTYSLTVTGVNGCSATATITVSQDQTPPSVAISPASATLSCNNPVASLSAVGVGTYRWSSGATTSSISVSLANTYSVTLTGANGCTVTASATVTYQNCAPTVANAISPKSATVGNAFSYTIPATTFTDAETPNSLTLSVAGLPAGLSFVSPNTITGVPSTTLGTPFNVTVTATDPGGLSVATSFGLNVQSRGFAVTGVTMLDCNHIGYFERRINFTVSFEGTNGQPISLSVVNEVPGITIYEPYQLNLFTDNPVIVLKACQQGTPGEASFSYNWLANCANGSPRVANPIPPQSATVGQVFSYTIPATTFTDAETPNSLTLSVVGLPAGLSFVAPNRIMGTVSASASSFYSVTVTASDAGGSSVSTIWPMSVVGSGGCVSMYSVKAGDWSDGSVWSCGRVPVSSDVVTLNHGVNLPASYQGQALRVMYTPTGRLILGMGSKLKLGSY</sequence>
<dbReference type="RefSeq" id="WP_190889036.1">
    <property type="nucleotide sequence ID" value="NZ_JACWZY010000020.1"/>
</dbReference>
<dbReference type="Pfam" id="PF05345">
    <property type="entry name" value="He_PIG"/>
    <property type="match status" value="2"/>
</dbReference>